<sequence>MSPNEKFWKRLASVFVLLVLFGSRAMSIDIVKIETLTQMSWNLTVGLFKTSQENVEQFLRQRIDKNGNQNVVLAISASHTEVIPNMPGEHEILVIHGWYQSKNLEQVLPIHQREKIATSFEFVFMGVPGLRALGQGISKPISVMTKLFTNSPRPVYMPFFSSDVVYVDKLVSSNDGIVTLIKGDDVLNLRLENDTYCDQDPDKKEDDFRALRDSLWTSYPGPFTFDRSICKDAVKLDDTFCKILEEHESKLSGQSDFCVSFHKIISPKRCGSSMEITTLTGVFREVSLITDPVPVTSFETERVEMLHHAHGLVFPCVQSLSGCNKQIRRPTKKKLTRQTVQAE</sequence>
<organism evidence="2 3">
    <name type="scientific">Holothuria leucospilota</name>
    <name type="common">Black long sea cucumber</name>
    <name type="synonym">Mertensiothuria leucospilota</name>
    <dbReference type="NCBI Taxonomy" id="206669"/>
    <lineage>
        <taxon>Eukaryota</taxon>
        <taxon>Metazoa</taxon>
        <taxon>Echinodermata</taxon>
        <taxon>Eleutherozoa</taxon>
        <taxon>Echinozoa</taxon>
        <taxon>Holothuroidea</taxon>
        <taxon>Aspidochirotacea</taxon>
        <taxon>Aspidochirotida</taxon>
        <taxon>Holothuriidae</taxon>
        <taxon>Holothuria</taxon>
    </lineage>
</organism>
<dbReference type="OrthoDB" id="10635775at2759"/>
<dbReference type="AlphaFoldDB" id="A0A9Q1BIY3"/>
<evidence type="ECO:0000313" key="3">
    <source>
        <dbReference type="Proteomes" id="UP001152320"/>
    </source>
</evidence>
<comment type="caution">
    <text evidence="2">The sequence shown here is derived from an EMBL/GenBank/DDBJ whole genome shotgun (WGS) entry which is preliminary data.</text>
</comment>
<reference evidence="2" key="1">
    <citation type="submission" date="2021-10" db="EMBL/GenBank/DDBJ databases">
        <title>Tropical sea cucumber genome reveals ecological adaptation and Cuvierian tubules defense mechanism.</title>
        <authorList>
            <person name="Chen T."/>
        </authorList>
    </citation>
    <scope>NUCLEOTIDE SEQUENCE</scope>
    <source>
        <strain evidence="2">Nanhai2018</strain>
        <tissue evidence="2">Muscle</tissue>
    </source>
</reference>
<name>A0A9Q1BIY3_HOLLE</name>
<keyword evidence="3" id="KW-1185">Reference proteome</keyword>
<proteinExistence type="predicted"/>
<dbReference type="Proteomes" id="UP001152320">
    <property type="component" value="Chromosome 16"/>
</dbReference>
<keyword evidence="1" id="KW-0732">Signal</keyword>
<evidence type="ECO:0000313" key="2">
    <source>
        <dbReference type="EMBL" id="KAJ8027424.1"/>
    </source>
</evidence>
<evidence type="ECO:0000256" key="1">
    <source>
        <dbReference type="SAM" id="SignalP"/>
    </source>
</evidence>
<feature type="chain" id="PRO_5040467345" evidence="1">
    <location>
        <begin position="28"/>
        <end position="343"/>
    </location>
</feature>
<feature type="signal peptide" evidence="1">
    <location>
        <begin position="1"/>
        <end position="27"/>
    </location>
</feature>
<dbReference type="EMBL" id="JAIZAY010000016">
    <property type="protein sequence ID" value="KAJ8027424.1"/>
    <property type="molecule type" value="Genomic_DNA"/>
</dbReference>
<gene>
    <name evidence="2" type="ORF">HOLleu_32566</name>
</gene>
<accession>A0A9Q1BIY3</accession>
<protein>
    <submittedName>
        <fullName evidence="2">Uncharacterized protein</fullName>
    </submittedName>
</protein>